<proteinExistence type="predicted"/>
<name>A0A9D3X9Z5_9SAUR</name>
<dbReference type="EMBL" id="JAHDVG010000476">
    <property type="protein sequence ID" value="KAH1175758.1"/>
    <property type="molecule type" value="Genomic_DNA"/>
</dbReference>
<accession>A0A9D3X9Z5</accession>
<comment type="caution">
    <text evidence="1">The sequence shown here is derived from an EMBL/GenBank/DDBJ whole genome shotgun (WGS) entry which is preliminary data.</text>
</comment>
<dbReference type="Proteomes" id="UP000827986">
    <property type="component" value="Unassembled WGS sequence"/>
</dbReference>
<organism evidence="1 2">
    <name type="scientific">Mauremys mutica</name>
    <name type="common">yellowpond turtle</name>
    <dbReference type="NCBI Taxonomy" id="74926"/>
    <lineage>
        <taxon>Eukaryota</taxon>
        <taxon>Metazoa</taxon>
        <taxon>Chordata</taxon>
        <taxon>Craniata</taxon>
        <taxon>Vertebrata</taxon>
        <taxon>Euteleostomi</taxon>
        <taxon>Archelosauria</taxon>
        <taxon>Testudinata</taxon>
        <taxon>Testudines</taxon>
        <taxon>Cryptodira</taxon>
        <taxon>Durocryptodira</taxon>
        <taxon>Testudinoidea</taxon>
        <taxon>Geoemydidae</taxon>
        <taxon>Geoemydinae</taxon>
        <taxon>Mauremys</taxon>
    </lineage>
</organism>
<evidence type="ECO:0000313" key="1">
    <source>
        <dbReference type="EMBL" id="KAH1175758.1"/>
    </source>
</evidence>
<evidence type="ECO:0000313" key="2">
    <source>
        <dbReference type="Proteomes" id="UP000827986"/>
    </source>
</evidence>
<keyword evidence="2" id="KW-1185">Reference proteome</keyword>
<sequence length="125" mass="14183">MFRLKKGRLSCTSKALHYCKPLDSGRIRHETPNALPVTCLTWLKSRSINVRRDEFNLIEISAESLHLGHFQTKVCGQPSQPWAPKISINIHIQVLELRVLTFRSAEHLPKSMGVVVLSTLENQAL</sequence>
<reference evidence="1" key="1">
    <citation type="submission" date="2021-09" db="EMBL/GenBank/DDBJ databases">
        <title>The genome of Mauremys mutica provides insights into the evolution of semi-aquatic lifestyle.</title>
        <authorList>
            <person name="Gong S."/>
            <person name="Gao Y."/>
        </authorList>
    </citation>
    <scope>NUCLEOTIDE SEQUENCE</scope>
    <source>
        <strain evidence="1">MM-2020</strain>
        <tissue evidence="1">Muscle</tissue>
    </source>
</reference>
<gene>
    <name evidence="1" type="ORF">KIL84_022283</name>
</gene>
<dbReference type="AlphaFoldDB" id="A0A9D3X9Z5"/>
<protein>
    <submittedName>
        <fullName evidence="1">Uncharacterized protein</fullName>
    </submittedName>
</protein>